<organism evidence="2 3">
    <name type="scientific">Malaciobacter mytili LMG 24559</name>
    <dbReference type="NCBI Taxonomy" id="1032238"/>
    <lineage>
        <taxon>Bacteria</taxon>
        <taxon>Pseudomonadati</taxon>
        <taxon>Campylobacterota</taxon>
        <taxon>Epsilonproteobacteria</taxon>
        <taxon>Campylobacterales</taxon>
        <taxon>Arcobacteraceae</taxon>
        <taxon>Malaciobacter</taxon>
    </lineage>
</organism>
<keyword evidence="3" id="KW-1185">Reference proteome</keyword>
<dbReference type="InterPro" id="IPR036873">
    <property type="entry name" value="Rhodanese-like_dom_sf"/>
</dbReference>
<dbReference type="SUPFAM" id="SSF57662">
    <property type="entry name" value="Ferredoxin thioredoxin reductase (FTR), catalytic beta chain"/>
    <property type="match status" value="1"/>
</dbReference>
<dbReference type="GO" id="GO:0016730">
    <property type="term" value="F:oxidoreductase activity, acting on iron-sulfur proteins as donors"/>
    <property type="evidence" value="ECO:0007669"/>
    <property type="project" value="InterPro"/>
</dbReference>
<dbReference type="InterPro" id="IPR036644">
    <property type="entry name" value="FTR_bsu_sf"/>
</dbReference>
<dbReference type="SUPFAM" id="SSF52821">
    <property type="entry name" value="Rhodanese/Cell cycle control phosphatase"/>
    <property type="match status" value="1"/>
</dbReference>
<feature type="domain" description="Rhodanese" evidence="1">
    <location>
        <begin position="157"/>
        <end position="248"/>
    </location>
</feature>
<comment type="caution">
    <text evidence="2">The sequence shown here is derived from an EMBL/GenBank/DDBJ whole genome shotgun (WGS) entry which is preliminary data.</text>
</comment>
<dbReference type="AlphaFoldDB" id="A0AAX2AIU7"/>
<proteinExistence type="predicted"/>
<reference evidence="2 3" key="1">
    <citation type="submission" date="2017-09" db="EMBL/GenBank/DDBJ databases">
        <title>Genomics of the genus Arcobacter.</title>
        <authorList>
            <person name="Perez-Cataluna A."/>
            <person name="Figueras M.J."/>
            <person name="Salas-Masso N."/>
        </authorList>
    </citation>
    <scope>NUCLEOTIDE SEQUENCE [LARGE SCALE GENOMIC DNA]</scope>
    <source>
        <strain evidence="2 3">CECT 7386</strain>
    </source>
</reference>
<dbReference type="InterPro" id="IPR050229">
    <property type="entry name" value="GlpE_sulfurtransferase"/>
</dbReference>
<dbReference type="KEGG" id="amyt:AMYT_2186"/>
<dbReference type="Pfam" id="PF02943">
    <property type="entry name" value="FeThRed_B"/>
    <property type="match status" value="1"/>
</dbReference>
<dbReference type="Gene3D" id="3.90.460.10">
    <property type="entry name" value="Ferredoxin thioredoxin reductase catalytic beta subunit"/>
    <property type="match status" value="1"/>
</dbReference>
<name>A0AAX2AIU7_9BACT</name>
<dbReference type="PANTHER" id="PTHR43031">
    <property type="entry name" value="FAD-DEPENDENT OXIDOREDUCTASE"/>
    <property type="match status" value="1"/>
</dbReference>
<dbReference type="InterPro" id="IPR004209">
    <property type="entry name" value="FTR_bsu"/>
</dbReference>
<dbReference type="EMBL" id="NXID01000029">
    <property type="protein sequence ID" value="RXK15446.1"/>
    <property type="molecule type" value="Genomic_DNA"/>
</dbReference>
<sequence length="248" mass="29004">MIKKIDMNSDEFQVEFELTKEFTNDVLKKYNFVYNPQEEINESIQQGLTRNKLIYDKRFCPCFMVVGQTKEEQEKEDNRLCPCKPALEVEIPKDGKCHCGIFCTPEYAKSLMVEEEINEATHTHSRGLTKLECEVLLKKEQIDAYELESLLEARELKYVDFNLVDTREWMEWVGQRIKGCDYLIPTTSFYQSLEQIINQKEKPVIVYCLSGSRSAYCQKIMKDLGFKSVSNLNYGIMTYKGEILRGDE</sequence>
<evidence type="ECO:0000259" key="1">
    <source>
        <dbReference type="PROSITE" id="PS50206"/>
    </source>
</evidence>
<protein>
    <submittedName>
        <fullName evidence="2">Sulfurtransferase</fullName>
    </submittedName>
</protein>
<dbReference type="PROSITE" id="PS50206">
    <property type="entry name" value="RHODANESE_3"/>
    <property type="match status" value="1"/>
</dbReference>
<dbReference type="CDD" id="cd00158">
    <property type="entry name" value="RHOD"/>
    <property type="match status" value="1"/>
</dbReference>
<dbReference type="InterPro" id="IPR001763">
    <property type="entry name" value="Rhodanese-like_dom"/>
</dbReference>
<dbReference type="RefSeq" id="WP_114842560.1">
    <property type="nucleotide sequence ID" value="NZ_CP031219.1"/>
</dbReference>
<gene>
    <name evidence="2" type="ORF">CP985_08765</name>
</gene>
<dbReference type="Gene3D" id="3.40.250.10">
    <property type="entry name" value="Rhodanese-like domain"/>
    <property type="match status" value="1"/>
</dbReference>
<accession>A0AAX2AIU7</accession>
<dbReference type="SMART" id="SM00450">
    <property type="entry name" value="RHOD"/>
    <property type="match status" value="1"/>
</dbReference>
<dbReference type="Proteomes" id="UP000290092">
    <property type="component" value="Unassembled WGS sequence"/>
</dbReference>
<evidence type="ECO:0000313" key="2">
    <source>
        <dbReference type="EMBL" id="RXK15446.1"/>
    </source>
</evidence>
<dbReference type="PANTHER" id="PTHR43031:SF16">
    <property type="entry name" value="OXIDOREDUCTASE"/>
    <property type="match status" value="1"/>
</dbReference>
<dbReference type="Pfam" id="PF00581">
    <property type="entry name" value="Rhodanese"/>
    <property type="match status" value="1"/>
</dbReference>
<evidence type="ECO:0000313" key="3">
    <source>
        <dbReference type="Proteomes" id="UP000290092"/>
    </source>
</evidence>